<name>A0A411Z0J0_9RHOB</name>
<dbReference type="EMBL" id="QWEY01000007">
    <property type="protein sequence ID" value="RGP36583.1"/>
    <property type="molecule type" value="Genomic_DNA"/>
</dbReference>
<comment type="caution">
    <text evidence="1">The sequence shown here is derived from an EMBL/GenBank/DDBJ whole genome shotgun (WGS) entry which is preliminary data.</text>
</comment>
<dbReference type="SUPFAM" id="SSF103025">
    <property type="entry name" value="Folate-binding domain"/>
    <property type="match status" value="1"/>
</dbReference>
<accession>A0A411Z0J0</accession>
<dbReference type="AlphaFoldDB" id="A0A411Z0J0"/>
<dbReference type="Gene3D" id="3.30.1360.120">
    <property type="entry name" value="Probable tRNA modification gtpase trme, domain 1"/>
    <property type="match status" value="1"/>
</dbReference>
<evidence type="ECO:0000313" key="2">
    <source>
        <dbReference type="Proteomes" id="UP000284547"/>
    </source>
</evidence>
<dbReference type="Proteomes" id="UP000284547">
    <property type="component" value="Unassembled WGS sequence"/>
</dbReference>
<organism evidence="1 2">
    <name type="scientific">Pseudotabrizicola alkalilacus</name>
    <dbReference type="NCBI Taxonomy" id="2305252"/>
    <lineage>
        <taxon>Bacteria</taxon>
        <taxon>Pseudomonadati</taxon>
        <taxon>Pseudomonadota</taxon>
        <taxon>Alphaproteobacteria</taxon>
        <taxon>Rhodobacterales</taxon>
        <taxon>Paracoccaceae</taxon>
        <taxon>Pseudotabrizicola</taxon>
    </lineage>
</organism>
<dbReference type="InterPro" id="IPR027266">
    <property type="entry name" value="TrmE/GcvT-like"/>
</dbReference>
<reference evidence="1 2" key="1">
    <citation type="submission" date="2018-08" db="EMBL/GenBank/DDBJ databases">
        <title>Flavobacterium tibetense sp. nov., isolated from a wetland YonghuCo on Tibetan Plateau.</title>
        <authorList>
            <person name="Phurbu D."/>
            <person name="Lu H."/>
            <person name="Xing P."/>
        </authorList>
    </citation>
    <scope>NUCLEOTIDE SEQUENCE [LARGE SCALE GENOMIC DNA]</scope>
    <source>
        <strain evidence="1 2">DJC</strain>
    </source>
</reference>
<gene>
    <name evidence="1" type="ORF">D1012_12970</name>
</gene>
<evidence type="ECO:0000313" key="1">
    <source>
        <dbReference type="EMBL" id="RGP36583.1"/>
    </source>
</evidence>
<proteinExistence type="predicted"/>
<protein>
    <submittedName>
        <fullName evidence="1">Sarcosine oxidase subunit gamma</fullName>
    </submittedName>
</protein>
<keyword evidence="2" id="KW-1185">Reference proteome</keyword>
<dbReference type="RefSeq" id="WP_118152887.1">
    <property type="nucleotide sequence ID" value="NZ_QWEY01000007.1"/>
</dbReference>
<sequence>MPELIAKPALGAAPVTHAGTTLAEADLPQMTAIAPWPGQAEAVGRALGLQFPLPNAVTEAGGTRLVWAGRDLAFLIGGVAPEGLAAAVTDQSDGWVALTLSGARAVEVLARLVPLDLRAAQRGQTFRTALNHLPLILIVEGEGDFTLLTFRSMARTAWHEVEEAMVKVAARAL</sequence>
<dbReference type="Gene3D" id="3.30.70.1520">
    <property type="entry name" value="Heterotetrameric sarcosine oxidase"/>
    <property type="match status" value="1"/>
</dbReference>
<dbReference type="OrthoDB" id="7350722at2"/>